<keyword evidence="3" id="KW-1185">Reference proteome</keyword>
<dbReference type="OrthoDB" id="1262046at2"/>
<evidence type="ECO:0000313" key="3">
    <source>
        <dbReference type="Proteomes" id="UP000435357"/>
    </source>
</evidence>
<dbReference type="EMBL" id="WACR01000003">
    <property type="protein sequence ID" value="KAB1065086.1"/>
    <property type="molecule type" value="Genomic_DNA"/>
</dbReference>
<dbReference type="Proteomes" id="UP000435357">
    <property type="component" value="Unassembled WGS sequence"/>
</dbReference>
<dbReference type="RefSeq" id="WP_151166664.1">
    <property type="nucleotide sequence ID" value="NZ_WACR01000003.1"/>
</dbReference>
<comment type="caution">
    <text evidence="2">The sequence shown here is derived from an EMBL/GenBank/DDBJ whole genome shotgun (WGS) entry which is preliminary data.</text>
</comment>
<evidence type="ECO:0000313" key="2">
    <source>
        <dbReference type="EMBL" id="KAB1065086.1"/>
    </source>
</evidence>
<gene>
    <name evidence="2" type="ORF">F3059_03810</name>
</gene>
<feature type="transmembrane region" description="Helical" evidence="1">
    <location>
        <begin position="55"/>
        <end position="74"/>
    </location>
</feature>
<keyword evidence="1" id="KW-0472">Membrane</keyword>
<keyword evidence="1" id="KW-0812">Transmembrane</keyword>
<organism evidence="2 3">
    <name type="scientific">Salibacter halophilus</name>
    <dbReference type="NCBI Taxonomy" id="1803916"/>
    <lineage>
        <taxon>Bacteria</taxon>
        <taxon>Pseudomonadati</taxon>
        <taxon>Bacteroidota</taxon>
        <taxon>Flavobacteriia</taxon>
        <taxon>Flavobacteriales</taxon>
        <taxon>Salibacteraceae</taxon>
        <taxon>Salibacter</taxon>
    </lineage>
</organism>
<proteinExistence type="predicted"/>
<keyword evidence="1" id="KW-1133">Transmembrane helix</keyword>
<dbReference type="AlphaFoldDB" id="A0A6N6M9Z6"/>
<feature type="transmembrane region" description="Helical" evidence="1">
    <location>
        <begin position="12"/>
        <end position="35"/>
    </location>
</feature>
<feature type="transmembrane region" description="Helical" evidence="1">
    <location>
        <begin position="95"/>
        <end position="115"/>
    </location>
</feature>
<name>A0A6N6M9Z6_9FLAO</name>
<feature type="transmembrane region" description="Helical" evidence="1">
    <location>
        <begin position="154"/>
        <end position="173"/>
    </location>
</feature>
<reference evidence="2 3" key="1">
    <citation type="submission" date="2019-09" db="EMBL/GenBank/DDBJ databases">
        <title>Genomes of Cryomorphaceae.</title>
        <authorList>
            <person name="Bowman J.P."/>
        </authorList>
    </citation>
    <scope>NUCLEOTIDE SEQUENCE [LARGE SCALE GENOMIC DNA]</scope>
    <source>
        <strain evidence="2 3">KCTC 52047</strain>
    </source>
</reference>
<protein>
    <submittedName>
        <fullName evidence="2">Uncharacterized protein</fullName>
    </submittedName>
</protein>
<sequence>MIEKLVKASPLAGAILVFFGILKLIFYYSFFNIQIINYLEFQEIITLFLEDIHLIIMYFIVLFFITKSSINFISKKYDGKSKDALQEIMLFTYKYKIGYIIFFSILFVILLSLIILDISDYNYPIIYLLLFSVIQITTYFFLSKNENNEINISNFDAIIIFIVTITFSIYLFAQKDIQETIRNKSEYTIHTTEDIIYCNKKNGNIFIGKTNKYIFVKNNNSNSIVVIPSSRINRLEFN</sequence>
<feature type="transmembrane region" description="Helical" evidence="1">
    <location>
        <begin position="121"/>
        <end position="142"/>
    </location>
</feature>
<evidence type="ECO:0000256" key="1">
    <source>
        <dbReference type="SAM" id="Phobius"/>
    </source>
</evidence>
<accession>A0A6N6M9Z6</accession>